<protein>
    <submittedName>
        <fullName evidence="1">DUF1758 domain-containing protein</fullName>
    </submittedName>
</protein>
<accession>A0A8X6KU91</accession>
<evidence type="ECO:0000313" key="1">
    <source>
        <dbReference type="EMBL" id="GFQ86810.1"/>
    </source>
</evidence>
<organism evidence="1 2">
    <name type="scientific">Trichonephila clavata</name>
    <name type="common">Joro spider</name>
    <name type="synonym">Nephila clavata</name>
    <dbReference type="NCBI Taxonomy" id="2740835"/>
    <lineage>
        <taxon>Eukaryota</taxon>
        <taxon>Metazoa</taxon>
        <taxon>Ecdysozoa</taxon>
        <taxon>Arthropoda</taxon>
        <taxon>Chelicerata</taxon>
        <taxon>Arachnida</taxon>
        <taxon>Araneae</taxon>
        <taxon>Araneomorphae</taxon>
        <taxon>Entelegynae</taxon>
        <taxon>Araneoidea</taxon>
        <taxon>Nephilidae</taxon>
        <taxon>Trichonephila</taxon>
    </lineage>
</organism>
<dbReference type="PANTHER" id="PTHR47331:SF5">
    <property type="entry name" value="RIBONUCLEASE H"/>
    <property type="match status" value="1"/>
</dbReference>
<proteinExistence type="predicted"/>
<comment type="caution">
    <text evidence="1">The sequence shown here is derived from an EMBL/GenBank/DDBJ whole genome shotgun (WGS) entry which is preliminary data.</text>
</comment>
<evidence type="ECO:0000313" key="2">
    <source>
        <dbReference type="Proteomes" id="UP000887116"/>
    </source>
</evidence>
<keyword evidence="2" id="KW-1185">Reference proteome</keyword>
<name>A0A8X6KU91_TRICU</name>
<dbReference type="EMBL" id="BMAO01023122">
    <property type="protein sequence ID" value="GFQ86810.1"/>
    <property type="molecule type" value="Genomic_DNA"/>
</dbReference>
<dbReference type="PANTHER" id="PTHR47331">
    <property type="entry name" value="PHD-TYPE DOMAIN-CONTAINING PROTEIN"/>
    <property type="match status" value="1"/>
</dbReference>
<gene>
    <name evidence="1" type="primary">AVEN_3730_1</name>
    <name evidence="1" type="ORF">TNCT_716121</name>
</gene>
<dbReference type="Proteomes" id="UP000887116">
    <property type="component" value="Unassembled WGS sequence"/>
</dbReference>
<sequence>MEVSERFDLCKFKNLCLNCLNPAHKLINCTSKSKCSFCNRKHHSLLHRNNIQSTTEKRNHSSLVNHSAFVDVASPSTTHFAMGKNMTPNSGGTIQNFVTQSKQTHVLLSTAFVYIRDGCGEYKKCKAILDSASQASFITYNCANFLGLKRNKINIPVEELNGATVTVGQQVNTVLSSKNNEFMSDIEFLVVPKITDLTPSEQIDIINIQMPTGITLADPQFFEPSKIDILLVTGSVQSSSNKIICHLSVEDIHLDDTLRSFWEIEALPEKTLVEDELKYCMEHFDATHTMDSNGRYIVQMPIIADKVQLGSSKDLAVKKLNSNLNRLNKSPDIKKLYNDFLDEYKNLGHMEEVKEGILPNPHYYIPHQAILRPDKSTTKLLVFNASSKTSNGISLNDTLLKGGVSE</sequence>
<reference evidence="1" key="1">
    <citation type="submission" date="2020-07" db="EMBL/GenBank/DDBJ databases">
        <title>Multicomponent nature underlies the extraordinary mechanical properties of spider dragline silk.</title>
        <authorList>
            <person name="Kono N."/>
            <person name="Nakamura H."/>
            <person name="Mori M."/>
            <person name="Yoshida Y."/>
            <person name="Ohtoshi R."/>
            <person name="Malay A.D."/>
            <person name="Moran D.A.P."/>
            <person name="Tomita M."/>
            <person name="Numata K."/>
            <person name="Arakawa K."/>
        </authorList>
    </citation>
    <scope>NUCLEOTIDE SEQUENCE</scope>
</reference>
<dbReference type="OrthoDB" id="8052806at2759"/>
<dbReference type="AlphaFoldDB" id="A0A8X6KU91"/>